<evidence type="ECO:0000313" key="1">
    <source>
        <dbReference type="EMBL" id="MBL0387848.1"/>
    </source>
</evidence>
<dbReference type="RefSeq" id="WP_201636255.1">
    <property type="nucleotide sequence ID" value="NZ_JAEQNB010000004.1"/>
</dbReference>
<name>A0ABS1JC51_9BACL</name>
<proteinExistence type="predicted"/>
<keyword evidence="2" id="KW-1185">Reference proteome</keyword>
<protein>
    <recommendedName>
        <fullName evidence="3">ATP-binding protein</fullName>
    </recommendedName>
</protein>
<accession>A0ABS1JC51</accession>
<comment type="caution">
    <text evidence="1">The sequence shown here is derived from an EMBL/GenBank/DDBJ whole genome shotgun (WGS) entry which is preliminary data.</text>
</comment>
<evidence type="ECO:0000313" key="2">
    <source>
        <dbReference type="Proteomes" id="UP000602284"/>
    </source>
</evidence>
<evidence type="ECO:0008006" key="3">
    <source>
        <dbReference type="Google" id="ProtNLM"/>
    </source>
</evidence>
<sequence>MTTVQYTWKRFWCPREGTFSLIDGGFLLDPEGEWGKYHTTDVVSYDEILGIQCLAFIGEPGTGKSTALKHEHLRRANEIEKQGDKTMFLDLRSFGSEERLVKKLFESNDFTEWVDGDYKLHLFLDSLDEGLLRIDTIATLLVDELAKFPVKRLFLRIACRTGDWPNVLENGLIELLGEEHVRVYELVPLRRSDVRQAVISQGLNESCFFEELYKREAVSLAIKPVTLNLLINVFRESGQLPSTQQELYLKGCSLLCSEISDNRLRSSKMLGALTRTQRFLVAARIAAVTIFSNRYAVWRAPDLGNVPEVDVTMDALSGGVEIAEGNIFEVTEFAIQEVLSTGLFNSRGANRFGWAHQTYAEFLAAYYVTTRNMETKQIMSLLTHPTDPERRLIPQLHQTAAWIANLNPIMIQGILVSDPVVLLNADVLNFDDRTKELLTEALLKEAEKKTIIDTELRSFYRKLQHPKLAEQLRPYFNDSSKGWLARRIAVDIAEACVIVELKQDLIDTVIDLTESQNHRENAAHALCRFVDEQTIPIFKLMISGKTGDDPNDQLKGYGFRSLWPNHISKDELFSLLTQPKKRNYIGAYKMFLKYEIIEKLEPKDLPIALNWLRENGKGFLHLSEFDHLEEGILEKALQNIMDAKVLEEYWNTLVTLSSKRRFSNSFIRRLHLENDGNKNLIQYALSMENQTTSLQILSSTGLIKSSDLPWLLEMMKNNHDTPLGRKYAQLAWDIFAGSDQIELIFDAYVKYPIMKDIVGDFFKPVDLYSEKAKSLRESYRDEQDLECEDKVENLDPPPSVKVLRMLDEIESGKIESWWYLNLVMSVEEESPHYSNEDEVDLTKLPGWVNADTPTHSRIVDAAKKYVLTQCEDTDQWLGQKIIYRPATAGYRALFLLYLIDSKFVNTLPSGVWRNWASIILSYQGSGEDEDKPAVQKLVSFAYEHAPEEFFKTLQIMIEKETEKNEHVYFLERLTGCLDQRLGNFLLSFIQDRPQMSPKCMESILDFLINNKINSVRDILQDIDSRHSDDPADAEKAVIVKRLLLVGVLTTETPRELFSLLEGDLEFAKKVMLQISEDLRRFELIRHLEEDQVAVLYVWLANVFPHSEDPIHDNSTMAHFVGPRENVADYRDGILNYLKQRGTYQACEVICAIMDELPHLEWLTWSLIEARKVARQQTWNPPTSKDILELARHSENRLVQNGDDLLEVLCDTLKKIESKFQGETPIAFTLWNETKKGQYKPKDEEEFSDLIKHHLGEDLRNRGVVVNREVEIRSGYGTGKGERTDIQVDAIMRNPQSREYDNITVIIEVKGCWNKELKTAIENQLVGRYLQDNQTNHGLYLVGWFVCDQWTDEDYRKKQTPKSTLAEAQDLFETQAIASLKSGKHVKTFVMNTALR</sequence>
<dbReference type="EMBL" id="JAEQNB010000004">
    <property type="protein sequence ID" value="MBL0387848.1"/>
    <property type="molecule type" value="Genomic_DNA"/>
</dbReference>
<reference evidence="1 2" key="1">
    <citation type="submission" date="2021-01" db="EMBL/GenBank/DDBJ databases">
        <title>Tumebacillus sp. strain ITR2 16S ribosomal RNA gene Genome sequencing and assembly.</title>
        <authorList>
            <person name="Kang M."/>
        </authorList>
    </citation>
    <scope>NUCLEOTIDE SEQUENCE [LARGE SCALE GENOMIC DNA]</scope>
    <source>
        <strain evidence="1 2">ITR2</strain>
    </source>
</reference>
<gene>
    <name evidence="1" type="ORF">JJB07_14500</name>
</gene>
<dbReference type="Proteomes" id="UP000602284">
    <property type="component" value="Unassembled WGS sequence"/>
</dbReference>
<organism evidence="1 2">
    <name type="scientific">Tumebacillus amylolyticus</name>
    <dbReference type="NCBI Taxonomy" id="2801339"/>
    <lineage>
        <taxon>Bacteria</taxon>
        <taxon>Bacillati</taxon>
        <taxon>Bacillota</taxon>
        <taxon>Bacilli</taxon>
        <taxon>Bacillales</taxon>
        <taxon>Alicyclobacillaceae</taxon>
        <taxon>Tumebacillus</taxon>
    </lineage>
</organism>